<organism evidence="2 3">
    <name type="scientific">Herbaspirillum rhizosphaerae</name>
    <dbReference type="NCBI Taxonomy" id="346179"/>
    <lineage>
        <taxon>Bacteria</taxon>
        <taxon>Pseudomonadati</taxon>
        <taxon>Pseudomonadota</taxon>
        <taxon>Betaproteobacteria</taxon>
        <taxon>Burkholderiales</taxon>
        <taxon>Oxalobacteraceae</taxon>
        <taxon>Herbaspirillum</taxon>
    </lineage>
</organism>
<protein>
    <submittedName>
        <fullName evidence="2">Uncharacterized protein</fullName>
    </submittedName>
</protein>
<keyword evidence="3" id="KW-1185">Reference proteome</keyword>
<name>A0ABW8Z3T1_9BURK</name>
<reference evidence="2 3" key="1">
    <citation type="journal article" date="2024" name="Chem. Sci.">
        <title>Discovery of megapolipeptins by genome mining of a Burkholderiales bacteria collection.</title>
        <authorList>
            <person name="Paulo B.S."/>
            <person name="Recchia M.J.J."/>
            <person name="Lee S."/>
            <person name="Fergusson C.H."/>
            <person name="Romanowski S.B."/>
            <person name="Hernandez A."/>
            <person name="Krull N."/>
            <person name="Liu D.Y."/>
            <person name="Cavanagh H."/>
            <person name="Bos A."/>
            <person name="Gray C.A."/>
            <person name="Murphy B.T."/>
            <person name="Linington R.G."/>
            <person name="Eustaquio A.S."/>
        </authorList>
    </citation>
    <scope>NUCLEOTIDE SEQUENCE [LARGE SCALE GENOMIC DNA]</scope>
    <source>
        <strain evidence="2 3">RL21-008-BIB-B</strain>
    </source>
</reference>
<gene>
    <name evidence="2" type="ORF">PQR63_02005</name>
</gene>
<evidence type="ECO:0000313" key="2">
    <source>
        <dbReference type="EMBL" id="MFL9877140.1"/>
    </source>
</evidence>
<dbReference type="RefSeq" id="WP_408165177.1">
    <property type="nucleotide sequence ID" value="NZ_JAQQFR010000001.1"/>
</dbReference>
<evidence type="ECO:0000313" key="3">
    <source>
        <dbReference type="Proteomes" id="UP001629214"/>
    </source>
</evidence>
<feature type="region of interest" description="Disordered" evidence="1">
    <location>
        <begin position="1"/>
        <end position="25"/>
    </location>
</feature>
<proteinExistence type="predicted"/>
<sequence length="57" mass="6447">MRLKRNNIDNIRGHVDNNPAAKPHPRRFSDFATLAGKVLVIDVMIGKTDDDDFAVDR</sequence>
<dbReference type="Proteomes" id="UP001629214">
    <property type="component" value="Unassembled WGS sequence"/>
</dbReference>
<evidence type="ECO:0000256" key="1">
    <source>
        <dbReference type="SAM" id="MobiDB-lite"/>
    </source>
</evidence>
<accession>A0ABW8Z3T1</accession>
<comment type="caution">
    <text evidence="2">The sequence shown here is derived from an EMBL/GenBank/DDBJ whole genome shotgun (WGS) entry which is preliminary data.</text>
</comment>
<dbReference type="EMBL" id="JAQQFR010000001">
    <property type="protein sequence ID" value="MFL9877140.1"/>
    <property type="molecule type" value="Genomic_DNA"/>
</dbReference>